<reference evidence="7 8" key="1">
    <citation type="submission" date="2021-08" db="EMBL/GenBank/DDBJ databases">
        <title>Draft Genome Sequence of Phanerochaete sordida strain YK-624.</title>
        <authorList>
            <person name="Mori T."/>
            <person name="Dohra H."/>
            <person name="Suzuki T."/>
            <person name="Kawagishi H."/>
            <person name="Hirai H."/>
        </authorList>
    </citation>
    <scope>NUCLEOTIDE SEQUENCE [LARGE SCALE GENOMIC DNA]</scope>
    <source>
        <strain evidence="7 8">YK-624</strain>
    </source>
</reference>
<feature type="transmembrane region" description="Helical" evidence="6">
    <location>
        <begin position="289"/>
        <end position="312"/>
    </location>
</feature>
<name>A0A9P3GBU7_9APHY</name>
<evidence type="ECO:0000256" key="1">
    <source>
        <dbReference type="ARBA" id="ARBA00004141"/>
    </source>
</evidence>
<feature type="compositionally biased region" description="Basic and acidic residues" evidence="5">
    <location>
        <begin position="565"/>
        <end position="578"/>
    </location>
</feature>
<feature type="compositionally biased region" description="Polar residues" evidence="5">
    <location>
        <begin position="652"/>
        <end position="667"/>
    </location>
</feature>
<dbReference type="PANTHER" id="PTHR23423">
    <property type="entry name" value="ORGANIC SOLUTE TRANSPORTER-RELATED"/>
    <property type="match status" value="1"/>
</dbReference>
<feature type="transmembrane region" description="Helical" evidence="6">
    <location>
        <begin position="256"/>
        <end position="277"/>
    </location>
</feature>
<accession>A0A9P3GBU7</accession>
<dbReference type="AlphaFoldDB" id="A0A9P3GBU7"/>
<dbReference type="GO" id="GO:0016020">
    <property type="term" value="C:membrane"/>
    <property type="evidence" value="ECO:0007669"/>
    <property type="project" value="UniProtKB-SubCell"/>
</dbReference>
<feature type="region of interest" description="Disordered" evidence="5">
    <location>
        <begin position="382"/>
        <end position="406"/>
    </location>
</feature>
<keyword evidence="8" id="KW-1185">Reference proteome</keyword>
<feature type="transmembrane region" description="Helical" evidence="6">
    <location>
        <begin position="69"/>
        <end position="91"/>
    </location>
</feature>
<comment type="subcellular location">
    <subcellularLocation>
        <location evidence="1">Membrane</location>
        <topology evidence="1">Multi-pass membrane protein</topology>
    </subcellularLocation>
</comment>
<dbReference type="Proteomes" id="UP000703269">
    <property type="component" value="Unassembled WGS sequence"/>
</dbReference>
<evidence type="ECO:0000256" key="4">
    <source>
        <dbReference type="ARBA" id="ARBA00023136"/>
    </source>
</evidence>
<feature type="region of interest" description="Disordered" evidence="5">
    <location>
        <begin position="506"/>
        <end position="589"/>
    </location>
</feature>
<dbReference type="OrthoDB" id="5348404at2759"/>
<evidence type="ECO:0000256" key="2">
    <source>
        <dbReference type="ARBA" id="ARBA00022692"/>
    </source>
</evidence>
<feature type="compositionally biased region" description="Basic residues" evidence="5">
    <location>
        <begin position="820"/>
        <end position="831"/>
    </location>
</feature>
<feature type="region of interest" description="Disordered" evidence="5">
    <location>
        <begin position="601"/>
        <end position="671"/>
    </location>
</feature>
<feature type="transmembrane region" description="Helical" evidence="6">
    <location>
        <begin position="34"/>
        <end position="54"/>
    </location>
</feature>
<organism evidence="7 8">
    <name type="scientific">Phanerochaete sordida</name>
    <dbReference type="NCBI Taxonomy" id="48140"/>
    <lineage>
        <taxon>Eukaryota</taxon>
        <taxon>Fungi</taxon>
        <taxon>Dikarya</taxon>
        <taxon>Basidiomycota</taxon>
        <taxon>Agaricomycotina</taxon>
        <taxon>Agaricomycetes</taxon>
        <taxon>Polyporales</taxon>
        <taxon>Phanerochaetaceae</taxon>
        <taxon>Phanerochaete</taxon>
    </lineage>
</organism>
<feature type="compositionally biased region" description="Basic and acidic residues" evidence="5">
    <location>
        <begin position="442"/>
        <end position="456"/>
    </location>
</feature>
<feature type="region of interest" description="Disordered" evidence="5">
    <location>
        <begin position="439"/>
        <end position="493"/>
    </location>
</feature>
<evidence type="ECO:0000256" key="3">
    <source>
        <dbReference type="ARBA" id="ARBA00022989"/>
    </source>
</evidence>
<dbReference type="SMART" id="SM01417">
    <property type="entry name" value="Solute_trans_a"/>
    <property type="match status" value="1"/>
</dbReference>
<feature type="compositionally biased region" description="Basic and acidic residues" evidence="5">
    <location>
        <begin position="391"/>
        <end position="406"/>
    </location>
</feature>
<feature type="compositionally biased region" description="Low complexity" evidence="5">
    <location>
        <begin position="613"/>
        <end position="623"/>
    </location>
</feature>
<keyword evidence="3 6" id="KW-1133">Transmembrane helix</keyword>
<evidence type="ECO:0000313" key="8">
    <source>
        <dbReference type="Proteomes" id="UP000703269"/>
    </source>
</evidence>
<keyword evidence="4 6" id="KW-0472">Membrane</keyword>
<feature type="compositionally biased region" description="Polar residues" evidence="5">
    <location>
        <begin position="624"/>
        <end position="638"/>
    </location>
</feature>
<protein>
    <submittedName>
        <fullName evidence="7">Organic solute transporter Ostalpha-domain-containing protein</fullName>
    </submittedName>
</protein>
<keyword evidence="2 6" id="KW-0812">Transmembrane</keyword>
<sequence>MADIVNGRCHNEKAPEKGPPLFEHGKLIVQAHDIGWLVTGIFTIASCMISFWLMSKHLRWYTNKAEQRYIVRILLMVPIYSIVSFASYLFWNHSTPLLLLRDCYESTVLTSFFYLLLMYISPDVEEQKEVFRKVGLSRENDRERRRAGEPLKKWMFPFSRVQWKPVDGLYFFQLMKWGVLQYCVIRPTTTLAALILDYVGLYCEDSWGPGWGHLYISVIVSASVSVAMYCLLQLYMPIKEYLAPQKPLLKLFAVKAVVFLTFWQASALSMLATFGLVKDTQYMTADNINIGIGAIMETVEMTIFAILHFWAFSYKPYVVGPPTSRLRSLAHAFNFVETLRELWGGLVYMGRRARGREVDVQARRQAALANVFGKSRHEIHGRVASLTAPKPTEKPTEKPEDKPLGVRVAVEETVHVNAERQWLGVGDDYAYGLAYHERRRREKSDGLEEQIEKELTSRGYGRRQPSDNRARYDLLQPTEPAQPPARRRSGQSQSWWRNIYNRLSQSEPLEDRSPTIDSLPYVPEKSPTDQQRLSYKPRPRRVDNAAFDPRQHLYDDPPPPSAIRSYRESKSSRKRSECQDAASGPVHNPVVLNAFGASHIRSVPPARPPSAPSAPSANSTPYSRRQSLPPTPSTNRSDSFFHRAFPDYPDTSPFSATTSLPSPSGASHDSRVRLANRPRAVGTSEVLSAVPQVVHPYDPSGPAPADVTSAWPVAHVRDVARLPGPSSGHYVREQQYAPPPSAHPPLSSPPGVTLPSPRPLPVVKSRLRRDQIVLPTPLAPDSYPSASALPGRYPSAPAHAERPNFAIRPPPDPSAPSQLRRSRHGNQRRHSYATSEQQPRGHASRRISFPLPESPIVEDVQFPFVPAPGELPRP</sequence>
<evidence type="ECO:0000256" key="6">
    <source>
        <dbReference type="SAM" id="Phobius"/>
    </source>
</evidence>
<feature type="region of interest" description="Disordered" evidence="5">
    <location>
        <begin position="724"/>
        <end position="760"/>
    </location>
</feature>
<evidence type="ECO:0000256" key="5">
    <source>
        <dbReference type="SAM" id="MobiDB-lite"/>
    </source>
</evidence>
<dbReference type="InterPro" id="IPR005178">
    <property type="entry name" value="Ostalpha/TMEM184C"/>
</dbReference>
<feature type="region of interest" description="Disordered" evidence="5">
    <location>
        <begin position="774"/>
        <end position="852"/>
    </location>
</feature>
<feature type="transmembrane region" description="Helical" evidence="6">
    <location>
        <begin position="179"/>
        <end position="202"/>
    </location>
</feature>
<evidence type="ECO:0000313" key="7">
    <source>
        <dbReference type="EMBL" id="GJE91499.1"/>
    </source>
</evidence>
<dbReference type="EMBL" id="BPQB01000021">
    <property type="protein sequence ID" value="GJE91499.1"/>
    <property type="molecule type" value="Genomic_DNA"/>
</dbReference>
<comment type="caution">
    <text evidence="7">The sequence shown here is derived from an EMBL/GenBank/DDBJ whole genome shotgun (WGS) entry which is preliminary data.</text>
</comment>
<feature type="transmembrane region" description="Helical" evidence="6">
    <location>
        <begin position="214"/>
        <end position="236"/>
    </location>
</feature>
<gene>
    <name evidence="7" type="ORF">PsYK624_076490</name>
</gene>
<feature type="compositionally biased region" description="Pro residues" evidence="5">
    <location>
        <begin position="737"/>
        <end position="748"/>
    </location>
</feature>
<dbReference type="Pfam" id="PF03619">
    <property type="entry name" value="Solute_trans_a"/>
    <property type="match status" value="1"/>
</dbReference>
<proteinExistence type="predicted"/>